<dbReference type="KEGG" id="rhy:RD110_21565"/>
<dbReference type="PANTHER" id="PTHR43685:SF2">
    <property type="entry name" value="GLYCOSYLTRANSFERASE 2-LIKE DOMAIN-CONTAINING PROTEIN"/>
    <property type="match status" value="1"/>
</dbReference>
<dbReference type="Pfam" id="PF00535">
    <property type="entry name" value="Glycos_transf_2"/>
    <property type="match status" value="1"/>
</dbReference>
<dbReference type="Proteomes" id="UP000186609">
    <property type="component" value="Chromosome"/>
</dbReference>
<keyword evidence="3" id="KW-1185">Reference proteome</keyword>
<evidence type="ECO:0000259" key="1">
    <source>
        <dbReference type="Pfam" id="PF00535"/>
    </source>
</evidence>
<dbReference type="InterPro" id="IPR001173">
    <property type="entry name" value="Glyco_trans_2-like"/>
</dbReference>
<accession>A0A1P8K0G8</accession>
<dbReference type="CDD" id="cd00761">
    <property type="entry name" value="Glyco_tranf_GTA_type"/>
    <property type="match status" value="1"/>
</dbReference>
<dbReference type="RefSeq" id="WP_076201895.1">
    <property type="nucleotide sequence ID" value="NZ_CP019236.1"/>
</dbReference>
<reference evidence="2 3" key="1">
    <citation type="submission" date="2017-01" db="EMBL/GenBank/DDBJ databases">
        <authorList>
            <person name="Mah S.A."/>
            <person name="Swanson W.J."/>
            <person name="Moy G.W."/>
            <person name="Vacquier V.D."/>
        </authorList>
    </citation>
    <scope>NUCLEOTIDE SEQUENCE [LARGE SCALE GENOMIC DNA]</scope>
    <source>
        <strain evidence="2 3">DCY110</strain>
    </source>
</reference>
<dbReference type="InterPro" id="IPR029044">
    <property type="entry name" value="Nucleotide-diphossugar_trans"/>
</dbReference>
<dbReference type="PANTHER" id="PTHR43685">
    <property type="entry name" value="GLYCOSYLTRANSFERASE"/>
    <property type="match status" value="1"/>
</dbReference>
<organism evidence="2 3">
    <name type="scientific">Rhodoferax koreensis</name>
    <dbReference type="NCBI Taxonomy" id="1842727"/>
    <lineage>
        <taxon>Bacteria</taxon>
        <taxon>Pseudomonadati</taxon>
        <taxon>Pseudomonadota</taxon>
        <taxon>Betaproteobacteria</taxon>
        <taxon>Burkholderiales</taxon>
        <taxon>Comamonadaceae</taxon>
        <taxon>Rhodoferax</taxon>
    </lineage>
</organism>
<dbReference type="Gene3D" id="3.90.550.10">
    <property type="entry name" value="Spore Coat Polysaccharide Biosynthesis Protein SpsA, Chain A"/>
    <property type="match status" value="1"/>
</dbReference>
<dbReference type="InterPro" id="IPR050834">
    <property type="entry name" value="Glycosyltransf_2"/>
</dbReference>
<evidence type="ECO:0000313" key="2">
    <source>
        <dbReference type="EMBL" id="APW39485.1"/>
    </source>
</evidence>
<protein>
    <recommendedName>
        <fullName evidence="1">Glycosyltransferase 2-like domain-containing protein</fullName>
    </recommendedName>
</protein>
<proteinExistence type="predicted"/>
<name>A0A1P8K0G8_9BURK</name>
<dbReference type="OrthoDB" id="433681at2"/>
<evidence type="ECO:0000313" key="3">
    <source>
        <dbReference type="Proteomes" id="UP000186609"/>
    </source>
</evidence>
<dbReference type="STRING" id="1842727.RD110_21565"/>
<dbReference type="EMBL" id="CP019236">
    <property type="protein sequence ID" value="APW39485.1"/>
    <property type="molecule type" value="Genomic_DNA"/>
</dbReference>
<sequence>MITVVIPYFQRSAGVLRKALVSIAQQRGCRMPIQVIVVDDASPVPAAGELAGAGDMPCPVQIIAQANAGPGAARNTGLDHAPKETKYIAFLDSDDEWTPDHLARAVCALEAGYDFYFADHYQLGQTTSAFVRAKRIQPTQHPAIPGTPAGLHAYQGDMLDQIIRGNVIGTSTVVYNAMRYRSNRFKVEFTNAGEDYLFWMELAQSGAKFAFSSESEARYGRGVNVYAGAGWGSDEHLLRVHNELKYRKTTLTLFSLTTEQKKLVRHSIGLLRAAFARDVLHRLAHRKHLPMKLLASHAALDPQGVLLFPLIVLKLVLGKS</sequence>
<gene>
    <name evidence="2" type="ORF">RD110_21565</name>
</gene>
<dbReference type="AlphaFoldDB" id="A0A1P8K0G8"/>
<feature type="domain" description="Glycosyltransferase 2-like" evidence="1">
    <location>
        <begin position="3"/>
        <end position="143"/>
    </location>
</feature>
<dbReference type="SUPFAM" id="SSF53448">
    <property type="entry name" value="Nucleotide-diphospho-sugar transferases"/>
    <property type="match status" value="1"/>
</dbReference>